<dbReference type="EMBL" id="CP053073">
    <property type="protein sequence ID" value="QJR13843.1"/>
    <property type="molecule type" value="Genomic_DNA"/>
</dbReference>
<accession>A0A6M4H573</accession>
<dbReference type="AlphaFoldDB" id="A0A6M4H573"/>
<keyword evidence="1" id="KW-0732">Signal</keyword>
<dbReference type="KEGG" id="upl:DSM104440_00633"/>
<dbReference type="InParanoid" id="A0A6M4H573"/>
<sequence>MLHRTIALLCTAAAFCAAASGPATLEGAALVKALRQGGYTLYFRHGITDRDQRDRNVVLENCATQRNLKDEGREQSRKTGAAIKTLALPVGEVIASPYCRTRDTAMLIAGRVQLAPAVAGMAGAQAGKLDFTELGKILATPPAAGTLRLVMGHEPSHGFDKAPKLEEGAAMVVEATGADWRVVAHIYPEEWERLAAATAN</sequence>
<dbReference type="RefSeq" id="WP_171160584.1">
    <property type="nucleotide sequence ID" value="NZ_CP053073.1"/>
</dbReference>
<evidence type="ECO:0000256" key="1">
    <source>
        <dbReference type="SAM" id="SignalP"/>
    </source>
</evidence>
<dbReference type="Pfam" id="PF00300">
    <property type="entry name" value="His_Phos_1"/>
    <property type="match status" value="1"/>
</dbReference>
<dbReference type="Proteomes" id="UP000503096">
    <property type="component" value="Chromosome"/>
</dbReference>
<proteinExistence type="predicted"/>
<dbReference type="SUPFAM" id="SSF53254">
    <property type="entry name" value="Phosphoglycerate mutase-like"/>
    <property type="match status" value="1"/>
</dbReference>
<organism evidence="2 3">
    <name type="scientific">Usitatibacter palustris</name>
    <dbReference type="NCBI Taxonomy" id="2732487"/>
    <lineage>
        <taxon>Bacteria</taxon>
        <taxon>Pseudomonadati</taxon>
        <taxon>Pseudomonadota</taxon>
        <taxon>Betaproteobacteria</taxon>
        <taxon>Nitrosomonadales</taxon>
        <taxon>Usitatibacteraceae</taxon>
        <taxon>Usitatibacter</taxon>
    </lineage>
</organism>
<dbReference type="InterPro" id="IPR029033">
    <property type="entry name" value="His_PPase_superfam"/>
</dbReference>
<name>A0A6M4H573_9PROT</name>
<evidence type="ECO:0000313" key="2">
    <source>
        <dbReference type="EMBL" id="QJR13843.1"/>
    </source>
</evidence>
<keyword evidence="3" id="KW-1185">Reference proteome</keyword>
<feature type="chain" id="PRO_5026669100" description="Histidine phosphatase family protein" evidence="1">
    <location>
        <begin position="20"/>
        <end position="200"/>
    </location>
</feature>
<evidence type="ECO:0000313" key="3">
    <source>
        <dbReference type="Proteomes" id="UP000503096"/>
    </source>
</evidence>
<feature type="signal peptide" evidence="1">
    <location>
        <begin position="1"/>
        <end position="19"/>
    </location>
</feature>
<dbReference type="InterPro" id="IPR013078">
    <property type="entry name" value="His_Pase_superF_clade-1"/>
</dbReference>
<evidence type="ECO:0008006" key="4">
    <source>
        <dbReference type="Google" id="ProtNLM"/>
    </source>
</evidence>
<gene>
    <name evidence="2" type="ORF">DSM104440_00633</name>
</gene>
<dbReference type="Gene3D" id="3.40.50.1240">
    <property type="entry name" value="Phosphoglycerate mutase-like"/>
    <property type="match status" value="1"/>
</dbReference>
<protein>
    <recommendedName>
        <fullName evidence="4">Histidine phosphatase family protein</fullName>
    </recommendedName>
</protein>
<reference evidence="2 3" key="1">
    <citation type="submission" date="2020-04" db="EMBL/GenBank/DDBJ databases">
        <title>Usitatibacter rugosus gen. nov., sp. nov. and Usitatibacter palustris sp. nov., novel members of Usitatibacteraceae fam. nov. within the order Nitrosomonadales isolated from soil.</title>
        <authorList>
            <person name="Huber K.J."/>
            <person name="Neumann-Schaal M."/>
            <person name="Geppert A."/>
            <person name="Luckner M."/>
            <person name="Wanner G."/>
            <person name="Overmann J."/>
        </authorList>
    </citation>
    <scope>NUCLEOTIDE SEQUENCE [LARGE SCALE GENOMIC DNA]</scope>
    <source>
        <strain evidence="2 3">Swamp67</strain>
    </source>
</reference>
<dbReference type="CDD" id="cd07067">
    <property type="entry name" value="HP_PGM_like"/>
    <property type="match status" value="1"/>
</dbReference>